<evidence type="ECO:0000256" key="5">
    <source>
        <dbReference type="SAM" id="MobiDB-lite"/>
    </source>
</evidence>
<dbReference type="InterPro" id="IPR029063">
    <property type="entry name" value="SAM-dependent_MTases_sf"/>
</dbReference>
<dbReference type="EMBL" id="JALXSQ010000013">
    <property type="protein sequence ID" value="MCT2042637.1"/>
    <property type="molecule type" value="Genomic_DNA"/>
</dbReference>
<accession>A0ABT2HWE2</accession>
<proteinExistence type="inferred from homology"/>
<dbReference type="Pfam" id="PF01555">
    <property type="entry name" value="N6_N4_Mtase"/>
    <property type="match status" value="1"/>
</dbReference>
<keyword evidence="3" id="KW-0808">Transferase</keyword>
<evidence type="ECO:0000259" key="6">
    <source>
        <dbReference type="Pfam" id="PF01555"/>
    </source>
</evidence>
<protein>
    <recommendedName>
        <fullName evidence="4">Methyltransferase</fullName>
        <ecNumber evidence="4">2.1.1.-</ecNumber>
    </recommendedName>
</protein>
<dbReference type="Gene3D" id="3.40.50.150">
    <property type="entry name" value="Vaccinia Virus protein VP39"/>
    <property type="match status" value="1"/>
</dbReference>
<keyword evidence="8" id="KW-1185">Reference proteome</keyword>
<evidence type="ECO:0000313" key="8">
    <source>
        <dbReference type="Proteomes" id="UP001525379"/>
    </source>
</evidence>
<feature type="compositionally biased region" description="Basic and acidic residues" evidence="5">
    <location>
        <begin position="344"/>
        <end position="355"/>
    </location>
</feature>
<dbReference type="PROSITE" id="PS00092">
    <property type="entry name" value="N6_MTASE"/>
    <property type="match status" value="1"/>
</dbReference>
<dbReference type="SUPFAM" id="SSF53335">
    <property type="entry name" value="S-adenosyl-L-methionine-dependent methyltransferases"/>
    <property type="match status" value="1"/>
</dbReference>
<dbReference type="InterPro" id="IPR001091">
    <property type="entry name" value="RM_Methyltransferase"/>
</dbReference>
<dbReference type="CDD" id="cd02440">
    <property type="entry name" value="AdoMet_MTases"/>
    <property type="match status" value="1"/>
</dbReference>
<dbReference type="PRINTS" id="PR00508">
    <property type="entry name" value="S21N4MTFRASE"/>
</dbReference>
<comment type="caution">
    <text evidence="7">The sequence shown here is derived from an EMBL/GenBank/DDBJ whole genome shotgun (WGS) entry which is preliminary data.</text>
</comment>
<comment type="similarity">
    <text evidence="1 4">Belongs to the N(4)/N(6)-methyltransferase family.</text>
</comment>
<name>A0ABT2HWE2_9MICO</name>
<dbReference type="InterPro" id="IPR002941">
    <property type="entry name" value="DNA_methylase_N4/N6"/>
</dbReference>
<sequence>MKPYYDDGQVTLYHGDCIETMRSLEPESVDAIVTDPPYGLGFMGRAWDAVPPGEEWARECLRVLKPGGHMVAFGGTRMWHRLVVAVEDAGFEIRDSIAWLYGQGMPKSPNVGRLIEERYGSGGDEWKGFSAQLRPAFEPIVVARKSLVGGLAVNVVTHRTGAFHIDAARFGGPSTSHALREAAREAAMRGRKWGKDGIASSAASAAHWAENQSDKLGRWPANAVLDESQAEALDSQAGVCNSGYGDTGYASRFFPVFRYEPKAARSERPVVGGVQHPTVKPLTLMRWLARLITPPGGTILEPFAGSGTTVEAAMLEGFGVIGIELTEEYLPLIFARIERAKMGRPAQDEAREKEAATMPPPLFDMLGEAS</sequence>
<dbReference type="Proteomes" id="UP001525379">
    <property type="component" value="Unassembled WGS sequence"/>
</dbReference>
<organism evidence="7 8">
    <name type="scientific">Pseudoclavibacter albus</name>
    <dbReference type="NCBI Taxonomy" id="272241"/>
    <lineage>
        <taxon>Bacteria</taxon>
        <taxon>Bacillati</taxon>
        <taxon>Actinomycetota</taxon>
        <taxon>Actinomycetes</taxon>
        <taxon>Micrococcales</taxon>
        <taxon>Microbacteriaceae</taxon>
        <taxon>Pseudoclavibacter</taxon>
    </lineage>
</organism>
<evidence type="ECO:0000256" key="4">
    <source>
        <dbReference type="RuleBase" id="RU362026"/>
    </source>
</evidence>
<feature type="domain" description="DNA methylase N-4/N-6" evidence="6">
    <location>
        <begin position="29"/>
        <end position="333"/>
    </location>
</feature>
<gene>
    <name evidence="7" type="ORF">M3D15_04715</name>
</gene>
<dbReference type="RefSeq" id="WP_260104099.1">
    <property type="nucleotide sequence ID" value="NZ_JALXSQ010000013.1"/>
</dbReference>
<evidence type="ECO:0000256" key="1">
    <source>
        <dbReference type="ARBA" id="ARBA00006594"/>
    </source>
</evidence>
<evidence type="ECO:0000256" key="3">
    <source>
        <dbReference type="ARBA" id="ARBA00022679"/>
    </source>
</evidence>
<reference evidence="7 8" key="1">
    <citation type="submission" date="2022-04" db="EMBL/GenBank/DDBJ databases">
        <title>Human microbiome associated bacterial genomes.</title>
        <authorList>
            <person name="Sandstrom S."/>
            <person name="Salamzade R."/>
            <person name="Kalan L.R."/>
        </authorList>
    </citation>
    <scope>NUCLEOTIDE SEQUENCE [LARGE SCALE GENOMIC DNA]</scope>
    <source>
        <strain evidence="8">p3-SID1799</strain>
    </source>
</reference>
<keyword evidence="2" id="KW-0489">Methyltransferase</keyword>
<feature type="region of interest" description="Disordered" evidence="5">
    <location>
        <begin position="344"/>
        <end position="370"/>
    </location>
</feature>
<dbReference type="EC" id="2.1.1.-" evidence="4"/>
<evidence type="ECO:0000256" key="2">
    <source>
        <dbReference type="ARBA" id="ARBA00022603"/>
    </source>
</evidence>
<dbReference type="InterPro" id="IPR002052">
    <property type="entry name" value="DNA_methylase_N6_adenine_CS"/>
</dbReference>
<evidence type="ECO:0000313" key="7">
    <source>
        <dbReference type="EMBL" id="MCT2042637.1"/>
    </source>
</evidence>